<dbReference type="KEGG" id="ccas:EIB73_08235"/>
<proteinExistence type="inferred from homology"/>
<dbReference type="CDD" id="cd16894">
    <property type="entry name" value="MltD-like"/>
    <property type="match status" value="1"/>
</dbReference>
<evidence type="ECO:0000313" key="5">
    <source>
        <dbReference type="Proteomes" id="UP000270185"/>
    </source>
</evidence>
<dbReference type="PANTHER" id="PTHR37423:SF2">
    <property type="entry name" value="MEMBRANE-BOUND LYTIC MUREIN TRANSGLYCOSYLASE C"/>
    <property type="match status" value="1"/>
</dbReference>
<sequence>MNQILTKILLVSFATILFCSNTANAQVLTVTDTSEAHAKRIRSAINSNREIVNYIEYTLVSRGLPRHLRNLSLLESGFDNGSVSHAGAVGIWQIMPDHAVDHGLSPEDRADVYRSTQAAANSLTRLYNKYKNWITVLAAYNCGEGNIAKAMTKAGSKNYEDYYMYLPNETINSIKKYINACYVTGELDDLLRGSRSNRTTMKTKVVKARKPAINLLPGESKDPSLLKTEINSGYDLEVITDFLNVTLSDINKWNPDIVNRLKQKSEVLFYLPADEMGIFEANKNKILRLSLLK</sequence>
<comment type="similarity">
    <text evidence="1">Belongs to the transglycosylase Slt family.</text>
</comment>
<keyword evidence="5" id="KW-1185">Reference proteome</keyword>
<dbReference type="PANTHER" id="PTHR37423">
    <property type="entry name" value="SOLUBLE LYTIC MUREIN TRANSGLYCOSYLASE-RELATED"/>
    <property type="match status" value="1"/>
</dbReference>
<evidence type="ECO:0000256" key="1">
    <source>
        <dbReference type="ARBA" id="ARBA00007734"/>
    </source>
</evidence>
<dbReference type="EMBL" id="CP034159">
    <property type="protein sequence ID" value="AZI33163.1"/>
    <property type="molecule type" value="Genomic_DNA"/>
</dbReference>
<reference evidence="5" key="1">
    <citation type="submission" date="2018-11" db="EMBL/GenBank/DDBJ databases">
        <title>Proposal to divide the Flavobacteriaceae and reorganize its genera based on Amino Acid Identity values calculated from whole genome sequences.</title>
        <authorList>
            <person name="Nicholson A.C."/>
            <person name="Gulvik C.A."/>
            <person name="Whitney A.M."/>
            <person name="Humrighouse B.W."/>
            <person name="Bell M."/>
            <person name="Holmes B."/>
            <person name="Steigerwalt A.G."/>
            <person name="Villarma A."/>
            <person name="Sheth M."/>
            <person name="Batra D."/>
            <person name="Pryor J."/>
            <person name="Bernardet J.-F."/>
            <person name="Hugo C."/>
            <person name="Kampfer P."/>
            <person name="Newman J.D."/>
            <person name="McQuiston J.R."/>
        </authorList>
    </citation>
    <scope>NUCLEOTIDE SEQUENCE [LARGE SCALE GENOMIC DNA]</scope>
    <source>
        <strain evidence="5">G0081</strain>
    </source>
</reference>
<dbReference type="AlphaFoldDB" id="A0A3G8XKX6"/>
<protein>
    <submittedName>
        <fullName evidence="4">Lytic murein transglycosylase</fullName>
    </submittedName>
</protein>
<dbReference type="InterPro" id="IPR008258">
    <property type="entry name" value="Transglycosylase_SLT_dom_1"/>
</dbReference>
<dbReference type="OrthoDB" id="9815002at2"/>
<organism evidence="4 5">
    <name type="scientific">Kaistella carnis</name>
    <dbReference type="NCBI Taxonomy" id="1241979"/>
    <lineage>
        <taxon>Bacteria</taxon>
        <taxon>Pseudomonadati</taxon>
        <taxon>Bacteroidota</taxon>
        <taxon>Flavobacteriia</taxon>
        <taxon>Flavobacteriales</taxon>
        <taxon>Weeksellaceae</taxon>
        <taxon>Chryseobacterium group</taxon>
        <taxon>Kaistella</taxon>
    </lineage>
</organism>
<gene>
    <name evidence="4" type="ORF">EIB73_08235</name>
</gene>
<feature type="chain" id="PRO_5018003751" evidence="2">
    <location>
        <begin position="26"/>
        <end position="293"/>
    </location>
</feature>
<dbReference type="SUPFAM" id="SSF53955">
    <property type="entry name" value="Lysozyme-like"/>
    <property type="match status" value="1"/>
</dbReference>
<evidence type="ECO:0000256" key="2">
    <source>
        <dbReference type="SAM" id="SignalP"/>
    </source>
</evidence>
<evidence type="ECO:0000259" key="3">
    <source>
        <dbReference type="Pfam" id="PF01464"/>
    </source>
</evidence>
<accession>A0A3G8XKX6</accession>
<dbReference type="Gene3D" id="1.10.530.10">
    <property type="match status" value="1"/>
</dbReference>
<evidence type="ECO:0000313" key="4">
    <source>
        <dbReference type="EMBL" id="AZI33163.1"/>
    </source>
</evidence>
<dbReference type="InterPro" id="IPR023346">
    <property type="entry name" value="Lysozyme-like_dom_sf"/>
</dbReference>
<dbReference type="Proteomes" id="UP000270185">
    <property type="component" value="Chromosome"/>
</dbReference>
<feature type="domain" description="Transglycosylase SLT" evidence="3">
    <location>
        <begin position="64"/>
        <end position="161"/>
    </location>
</feature>
<dbReference type="RefSeq" id="WP_125024383.1">
    <property type="nucleotide sequence ID" value="NZ_CP034159.1"/>
</dbReference>
<dbReference type="Pfam" id="PF01464">
    <property type="entry name" value="SLT"/>
    <property type="match status" value="1"/>
</dbReference>
<name>A0A3G8XKX6_9FLAO</name>
<keyword evidence="2" id="KW-0732">Signal</keyword>
<feature type="signal peptide" evidence="2">
    <location>
        <begin position="1"/>
        <end position="25"/>
    </location>
</feature>